<dbReference type="InterPro" id="IPR000064">
    <property type="entry name" value="NLP_P60_dom"/>
</dbReference>
<name>A0A5J4FVV3_9FLAO</name>
<keyword evidence="3" id="KW-0378">Hydrolase</keyword>
<dbReference type="RefSeq" id="WP_151894096.1">
    <property type="nucleotide sequence ID" value="NZ_BKCF01000002.1"/>
</dbReference>
<dbReference type="GO" id="GO:0008234">
    <property type="term" value="F:cysteine-type peptidase activity"/>
    <property type="evidence" value="ECO:0007669"/>
    <property type="project" value="UniProtKB-KW"/>
</dbReference>
<keyword evidence="2" id="KW-0645">Protease</keyword>
<dbReference type="GO" id="GO:0006508">
    <property type="term" value="P:proteolysis"/>
    <property type="evidence" value="ECO:0007669"/>
    <property type="project" value="UniProtKB-KW"/>
</dbReference>
<keyword evidence="6" id="KW-0732">Signal</keyword>
<evidence type="ECO:0000259" key="7">
    <source>
        <dbReference type="PROSITE" id="PS51935"/>
    </source>
</evidence>
<keyword evidence="4" id="KW-0788">Thiol protease</keyword>
<reference evidence="8 9" key="1">
    <citation type="submission" date="2019-08" db="EMBL/GenBank/DDBJ databases">
        <title>Ulvibacter marinistellae sp. nov., isolated from a starfish, Patiria pectinifera.</title>
        <authorList>
            <person name="Kawano K."/>
            <person name="Ushijima N."/>
            <person name="Kihara M."/>
            <person name="Itoh H."/>
        </authorList>
    </citation>
    <scope>NUCLEOTIDE SEQUENCE [LARGE SCALE GENOMIC DNA]</scope>
    <source>
        <strain evidence="8 9">KK4</strain>
    </source>
</reference>
<proteinExistence type="inferred from homology"/>
<evidence type="ECO:0000256" key="5">
    <source>
        <dbReference type="SAM" id="MobiDB-lite"/>
    </source>
</evidence>
<evidence type="ECO:0000256" key="6">
    <source>
        <dbReference type="SAM" id="SignalP"/>
    </source>
</evidence>
<dbReference type="PANTHER" id="PTHR47053">
    <property type="entry name" value="MUREIN DD-ENDOPEPTIDASE MEPH-RELATED"/>
    <property type="match status" value="1"/>
</dbReference>
<dbReference type="InterPro" id="IPR038765">
    <property type="entry name" value="Papain-like_cys_pep_sf"/>
</dbReference>
<protein>
    <recommendedName>
        <fullName evidence="7">NlpC/P60 domain-containing protein</fullName>
    </recommendedName>
</protein>
<gene>
    <name evidence="8" type="ORF">ULMS_16780</name>
</gene>
<dbReference type="EMBL" id="BKCF01000002">
    <property type="protein sequence ID" value="GEQ86170.1"/>
    <property type="molecule type" value="Genomic_DNA"/>
</dbReference>
<dbReference type="Gene3D" id="3.90.1720.10">
    <property type="entry name" value="endopeptidase domain like (from Nostoc punctiforme)"/>
    <property type="match status" value="1"/>
</dbReference>
<dbReference type="PROSITE" id="PS51935">
    <property type="entry name" value="NLPC_P60"/>
    <property type="match status" value="1"/>
</dbReference>
<dbReference type="AlphaFoldDB" id="A0A5J4FVV3"/>
<comment type="caution">
    <text evidence="8">The sequence shown here is derived from an EMBL/GenBank/DDBJ whole genome shotgun (WGS) entry which is preliminary data.</text>
</comment>
<dbReference type="InterPro" id="IPR051202">
    <property type="entry name" value="Peptidase_C40"/>
</dbReference>
<dbReference type="PANTHER" id="PTHR47053:SF1">
    <property type="entry name" value="MUREIN DD-ENDOPEPTIDASE MEPH-RELATED"/>
    <property type="match status" value="1"/>
</dbReference>
<evidence type="ECO:0000256" key="3">
    <source>
        <dbReference type="ARBA" id="ARBA00022801"/>
    </source>
</evidence>
<sequence length="343" mass="39057">MKKTLLLIGLLLFSTIGFAQTFEGTIIDEESRTVISYAVVSIDGAKIQATTDLDGKFSISDELPRGEQVVIVTKEGYEDHYFLIDVDPDKKVVVENIGLEMTKDEIKRRKKLRKAQEKEEEQRLKDEEDRLKEARKNREKEEKRLAKELKKAKKRGGSIEVDYEDAVIDSEPRETDPIVDEPIETSDVEEISPIQIKYGAILGKTPEEITNIQLYTFIDDWMGTPYKMGGANTDGIDCSSFAQRLFTGVYGMYIERTAQKQRDSKYTDEFSGKQYLKEGDLLFFGESEYEISHVGIYLGNNYFVNATSRRGSTGVSGVKISNLAENYWSKKFISAGRRHVKDN</sequence>
<dbReference type="Pfam" id="PF00877">
    <property type="entry name" value="NLPC_P60"/>
    <property type="match status" value="1"/>
</dbReference>
<evidence type="ECO:0000256" key="4">
    <source>
        <dbReference type="ARBA" id="ARBA00022807"/>
    </source>
</evidence>
<dbReference type="SUPFAM" id="SSF54001">
    <property type="entry name" value="Cysteine proteinases"/>
    <property type="match status" value="1"/>
</dbReference>
<dbReference type="SUPFAM" id="SSF49464">
    <property type="entry name" value="Carboxypeptidase regulatory domain-like"/>
    <property type="match status" value="1"/>
</dbReference>
<evidence type="ECO:0000313" key="9">
    <source>
        <dbReference type="Proteomes" id="UP000326994"/>
    </source>
</evidence>
<accession>A0A5J4FVV3</accession>
<feature type="chain" id="PRO_5023891105" description="NlpC/P60 domain-containing protein" evidence="6">
    <location>
        <begin position="20"/>
        <end position="343"/>
    </location>
</feature>
<dbReference type="Pfam" id="PF13715">
    <property type="entry name" value="CarbopepD_reg_2"/>
    <property type="match status" value="1"/>
</dbReference>
<evidence type="ECO:0000256" key="1">
    <source>
        <dbReference type="ARBA" id="ARBA00007074"/>
    </source>
</evidence>
<dbReference type="Proteomes" id="UP000326994">
    <property type="component" value="Unassembled WGS sequence"/>
</dbReference>
<feature type="compositionally biased region" description="Basic and acidic residues" evidence="5">
    <location>
        <begin position="114"/>
        <end position="143"/>
    </location>
</feature>
<feature type="signal peptide" evidence="6">
    <location>
        <begin position="1"/>
        <end position="19"/>
    </location>
</feature>
<dbReference type="Gene3D" id="2.60.40.1120">
    <property type="entry name" value="Carboxypeptidase-like, regulatory domain"/>
    <property type="match status" value="1"/>
</dbReference>
<evidence type="ECO:0000313" key="8">
    <source>
        <dbReference type="EMBL" id="GEQ86170.1"/>
    </source>
</evidence>
<comment type="similarity">
    <text evidence="1">Belongs to the peptidase C40 family.</text>
</comment>
<evidence type="ECO:0000256" key="2">
    <source>
        <dbReference type="ARBA" id="ARBA00022670"/>
    </source>
</evidence>
<dbReference type="InterPro" id="IPR008969">
    <property type="entry name" value="CarboxyPept-like_regulatory"/>
</dbReference>
<feature type="domain" description="NlpC/P60" evidence="7">
    <location>
        <begin position="208"/>
        <end position="339"/>
    </location>
</feature>
<organism evidence="8 9">
    <name type="scientific">Patiriisocius marinistellae</name>
    <dbReference type="NCBI Taxonomy" id="2494560"/>
    <lineage>
        <taxon>Bacteria</taxon>
        <taxon>Pseudomonadati</taxon>
        <taxon>Bacteroidota</taxon>
        <taxon>Flavobacteriia</taxon>
        <taxon>Flavobacteriales</taxon>
        <taxon>Flavobacteriaceae</taxon>
        <taxon>Patiriisocius</taxon>
    </lineage>
</organism>
<feature type="region of interest" description="Disordered" evidence="5">
    <location>
        <begin position="113"/>
        <end position="143"/>
    </location>
</feature>
<dbReference type="OrthoDB" id="9807055at2"/>
<keyword evidence="9" id="KW-1185">Reference proteome</keyword>